<dbReference type="GO" id="GO:0055085">
    <property type="term" value="P:transmembrane transport"/>
    <property type="evidence" value="ECO:0007669"/>
    <property type="project" value="InterPro"/>
</dbReference>
<accession>A0A934VSM5</accession>
<dbReference type="AlphaFoldDB" id="A0A934VSM5"/>
<name>A0A934VSM5_9BACT</name>
<evidence type="ECO:0000256" key="1">
    <source>
        <dbReference type="ARBA" id="ARBA00004167"/>
    </source>
</evidence>
<comment type="caution">
    <text evidence="6">The sequence shown here is derived from an EMBL/GenBank/DDBJ whole genome shotgun (WGS) entry which is preliminary data.</text>
</comment>
<comment type="subcellular location">
    <subcellularLocation>
        <location evidence="1">Membrane</location>
        <topology evidence="1">Single-pass membrane protein</topology>
    </subcellularLocation>
</comment>
<dbReference type="PROSITE" id="PS52015">
    <property type="entry name" value="TONB_CTD"/>
    <property type="match status" value="1"/>
</dbReference>
<sequence length="242" mass="26901">MTPSRFCKSIIFTIFLLAGGSVLAMDQEMRSIEEIQVRKQTEARFPGSMRVIGIKDGSVSLVVEIDRTGALQDIFVLQSSRKAFTKSALKSLAEWEFSPARCDGQAIDSSIQIDLTFEIDQKLKWQVQSPMAASQARTHSDGSPIQTAPFNSLDQIPFPIEIVEPESSPEGQATIEFYIDESGTVRCPRFTESTSIAFGQLMLDSVNKWKFEPPMLAGVETNTMVRQVFTFEDGRLTASDLN</sequence>
<evidence type="ECO:0000256" key="3">
    <source>
        <dbReference type="ARBA" id="ARBA00022989"/>
    </source>
</evidence>
<reference evidence="6" key="1">
    <citation type="submission" date="2021-01" db="EMBL/GenBank/DDBJ databases">
        <title>Modified the classification status of verrucomicrobia.</title>
        <authorList>
            <person name="Feng X."/>
        </authorList>
    </citation>
    <scope>NUCLEOTIDE SEQUENCE</scope>
    <source>
        <strain evidence="6">KCTC 13126</strain>
    </source>
</reference>
<evidence type="ECO:0000256" key="2">
    <source>
        <dbReference type="ARBA" id="ARBA00022692"/>
    </source>
</evidence>
<dbReference type="Proteomes" id="UP000617628">
    <property type="component" value="Unassembled WGS sequence"/>
</dbReference>
<dbReference type="SUPFAM" id="SSF74653">
    <property type="entry name" value="TolA/TonB C-terminal domain"/>
    <property type="match status" value="2"/>
</dbReference>
<dbReference type="Gene3D" id="3.30.1150.10">
    <property type="match status" value="2"/>
</dbReference>
<evidence type="ECO:0000259" key="5">
    <source>
        <dbReference type="PROSITE" id="PS52015"/>
    </source>
</evidence>
<keyword evidence="2" id="KW-0812">Transmembrane</keyword>
<evidence type="ECO:0000313" key="7">
    <source>
        <dbReference type="Proteomes" id="UP000617628"/>
    </source>
</evidence>
<protein>
    <submittedName>
        <fullName evidence="6">TonB family protein</fullName>
    </submittedName>
</protein>
<gene>
    <name evidence="6" type="ORF">JIN87_27090</name>
</gene>
<organism evidence="6 7">
    <name type="scientific">Pelagicoccus mobilis</name>
    <dbReference type="NCBI Taxonomy" id="415221"/>
    <lineage>
        <taxon>Bacteria</taxon>
        <taxon>Pseudomonadati</taxon>
        <taxon>Verrucomicrobiota</taxon>
        <taxon>Opitutia</taxon>
        <taxon>Puniceicoccales</taxon>
        <taxon>Pelagicoccaceae</taxon>
        <taxon>Pelagicoccus</taxon>
    </lineage>
</organism>
<keyword evidence="7" id="KW-1185">Reference proteome</keyword>
<dbReference type="Pfam" id="PF03544">
    <property type="entry name" value="TonB_C"/>
    <property type="match status" value="1"/>
</dbReference>
<dbReference type="EMBL" id="JAENIL010000101">
    <property type="protein sequence ID" value="MBK1880582.1"/>
    <property type="molecule type" value="Genomic_DNA"/>
</dbReference>
<dbReference type="NCBIfam" id="TIGR01352">
    <property type="entry name" value="tonB_Cterm"/>
    <property type="match status" value="1"/>
</dbReference>
<dbReference type="RefSeq" id="WP_200359706.1">
    <property type="nucleotide sequence ID" value="NZ_JAENIL010000101.1"/>
</dbReference>
<evidence type="ECO:0000256" key="4">
    <source>
        <dbReference type="ARBA" id="ARBA00023136"/>
    </source>
</evidence>
<dbReference type="InterPro" id="IPR006260">
    <property type="entry name" value="TonB/TolA_C"/>
</dbReference>
<evidence type="ECO:0000313" key="6">
    <source>
        <dbReference type="EMBL" id="MBK1880582.1"/>
    </source>
</evidence>
<feature type="domain" description="TonB C-terminal" evidence="5">
    <location>
        <begin position="30"/>
        <end position="126"/>
    </location>
</feature>
<proteinExistence type="predicted"/>
<keyword evidence="4" id="KW-0472">Membrane</keyword>
<dbReference type="GO" id="GO:0016020">
    <property type="term" value="C:membrane"/>
    <property type="evidence" value="ECO:0007669"/>
    <property type="project" value="UniProtKB-SubCell"/>
</dbReference>
<dbReference type="InterPro" id="IPR037682">
    <property type="entry name" value="TonB_C"/>
</dbReference>
<keyword evidence="3" id="KW-1133">Transmembrane helix</keyword>